<gene>
    <name evidence="2" type="ORF">H9Q08_12700</name>
</gene>
<feature type="chain" id="PRO_5047292476" evidence="1">
    <location>
        <begin position="22"/>
        <end position="136"/>
    </location>
</feature>
<name>A0ABS9C6H6_9FLAO</name>
<evidence type="ECO:0000313" key="2">
    <source>
        <dbReference type="EMBL" id="MCF2220161.1"/>
    </source>
</evidence>
<accession>A0ABS9C6H6</accession>
<evidence type="ECO:0000256" key="1">
    <source>
        <dbReference type="SAM" id="SignalP"/>
    </source>
</evidence>
<comment type="caution">
    <text evidence="2">The sequence shown here is derived from an EMBL/GenBank/DDBJ whole genome shotgun (WGS) entry which is preliminary data.</text>
</comment>
<proteinExistence type="predicted"/>
<feature type="signal peptide" evidence="1">
    <location>
        <begin position="1"/>
        <end position="21"/>
    </location>
</feature>
<evidence type="ECO:0000313" key="3">
    <source>
        <dbReference type="Proteomes" id="UP001430374"/>
    </source>
</evidence>
<keyword evidence="1" id="KW-0732">Signal</keyword>
<dbReference type="Proteomes" id="UP001430374">
    <property type="component" value="Unassembled WGS sequence"/>
</dbReference>
<sequence length="136" mass="16199">MRNLFKIMFVITLLFSFQSNAQLDTISYLKQFEINKAQYIGQPFSKLLQNMTQIQPKTVWSLPLRNNTTLVRITSFKFCEKKYSFYNAITLKITWDIDIPIAQTNALGVTHQYYFTNDEKTFYGNKIIKDIRVYRR</sequence>
<keyword evidence="3" id="KW-1185">Reference proteome</keyword>
<reference evidence="2" key="1">
    <citation type="submission" date="2021-08" db="EMBL/GenBank/DDBJ databases">
        <title>Complete genome sequence of Chryseobacterium sp strain PS-8.</title>
        <authorList>
            <person name="Das S.K."/>
        </authorList>
    </citation>
    <scope>NUCLEOTIDE SEQUENCE</scope>
    <source>
        <strain evidence="2">PS-8</strain>
    </source>
</reference>
<organism evidence="2 3">
    <name type="scientific">Chryseobacterium indicum</name>
    <dbReference type="NCBI Taxonomy" id="2766954"/>
    <lineage>
        <taxon>Bacteria</taxon>
        <taxon>Pseudomonadati</taxon>
        <taxon>Bacteroidota</taxon>
        <taxon>Flavobacteriia</taxon>
        <taxon>Flavobacteriales</taxon>
        <taxon>Weeksellaceae</taxon>
        <taxon>Chryseobacterium group</taxon>
        <taxon>Chryseobacterium</taxon>
    </lineage>
</organism>
<dbReference type="RefSeq" id="WP_235131643.1">
    <property type="nucleotide sequence ID" value="NZ_JACSGT010000001.1"/>
</dbReference>
<protein>
    <submittedName>
        <fullName evidence="2">Uncharacterized protein</fullName>
    </submittedName>
</protein>
<dbReference type="EMBL" id="JACSGT010000001">
    <property type="protein sequence ID" value="MCF2220161.1"/>
    <property type="molecule type" value="Genomic_DNA"/>
</dbReference>